<comment type="caution">
    <text evidence="3">The sequence shown here is derived from an EMBL/GenBank/DDBJ whole genome shotgun (WGS) entry which is preliminary data.</text>
</comment>
<dbReference type="Proteomes" id="UP000663844">
    <property type="component" value="Unassembled WGS sequence"/>
</dbReference>
<dbReference type="InterPro" id="IPR003609">
    <property type="entry name" value="Pan_app"/>
</dbReference>
<evidence type="ECO:0000256" key="1">
    <source>
        <dbReference type="SAM" id="MobiDB-lite"/>
    </source>
</evidence>
<evidence type="ECO:0000259" key="2">
    <source>
        <dbReference type="Pfam" id="PF00024"/>
    </source>
</evidence>
<feature type="region of interest" description="Disordered" evidence="1">
    <location>
        <begin position="181"/>
        <end position="212"/>
    </location>
</feature>
<name>A0A813RFU5_9BILA</name>
<organism evidence="3 5">
    <name type="scientific">Adineta steineri</name>
    <dbReference type="NCBI Taxonomy" id="433720"/>
    <lineage>
        <taxon>Eukaryota</taxon>
        <taxon>Metazoa</taxon>
        <taxon>Spiralia</taxon>
        <taxon>Gnathifera</taxon>
        <taxon>Rotifera</taxon>
        <taxon>Eurotatoria</taxon>
        <taxon>Bdelloidea</taxon>
        <taxon>Adinetida</taxon>
        <taxon>Adinetidae</taxon>
        <taxon>Adineta</taxon>
    </lineage>
</organism>
<dbReference type="Pfam" id="PF13385">
    <property type="entry name" value="Laminin_G_3"/>
    <property type="match status" value="2"/>
</dbReference>
<reference evidence="3" key="1">
    <citation type="submission" date="2021-02" db="EMBL/GenBank/DDBJ databases">
        <authorList>
            <person name="Nowell W R."/>
        </authorList>
    </citation>
    <scope>NUCLEOTIDE SEQUENCE</scope>
</reference>
<dbReference type="SUPFAM" id="SSF49899">
    <property type="entry name" value="Concanavalin A-like lectins/glucanases"/>
    <property type="match status" value="2"/>
</dbReference>
<dbReference type="Pfam" id="PF00024">
    <property type="entry name" value="PAN_1"/>
    <property type="match status" value="1"/>
</dbReference>
<proteinExistence type="predicted"/>
<feature type="domain" description="Apple" evidence="2">
    <location>
        <begin position="38"/>
        <end position="85"/>
    </location>
</feature>
<protein>
    <recommendedName>
        <fullName evidence="2">Apple domain-containing protein</fullName>
    </recommendedName>
</protein>
<dbReference type="EMBL" id="CAJNOG010000023">
    <property type="protein sequence ID" value="CAF0780857.1"/>
    <property type="molecule type" value="Genomic_DNA"/>
</dbReference>
<evidence type="ECO:0000313" key="5">
    <source>
        <dbReference type="Proteomes" id="UP000663845"/>
    </source>
</evidence>
<evidence type="ECO:0000313" key="4">
    <source>
        <dbReference type="EMBL" id="CAF4129055.1"/>
    </source>
</evidence>
<evidence type="ECO:0000313" key="3">
    <source>
        <dbReference type="EMBL" id="CAF0780857.1"/>
    </source>
</evidence>
<dbReference type="AlphaFoldDB" id="A0A813RFU5"/>
<accession>A0A813RFU5</accession>
<gene>
    <name evidence="3" type="ORF">JYZ213_LOCUS4164</name>
    <name evidence="4" type="ORF">OXD698_LOCUS36913</name>
</gene>
<dbReference type="InterPro" id="IPR013320">
    <property type="entry name" value="ConA-like_dom_sf"/>
</dbReference>
<sequence>MISQKVKTNENSWQAFIDLSNVGLEFSPFDEQALLLSETTTDLVVNCAQICLTIVECRIFNFDIQTKHCRLYEGDIDTTGSIITSVSSQSICGSFQMTMNDFVDYGRPCSMCDHNRYLICINSSCQCQSHTYFDGSICRSQKLNGARCGSDVECRNDINLTCLMNIECGYNHTLNYTSTTTATSSTSTRSSTSSSSTTSSTTSTSTSTSTTTSANWQFDGTFLDKFNNYNTTPTTNMSFISTGYVGQALIFSTNTNPMLIAPYIPLASTSFTIDIDCFGSTPLILNTWMHVAFVFDATTFTQKIYLNGILDNTCSPSLNLTITPTNVTIGYIPLLDSSTEAHFQGYMDQVTVSNRAKSSCEILDIATLVAYFTFDNGLFLIDSGPNSLSATTQSISSISSGRHNQAITFNGLNSSFFQISGFNALGTSNKPFSFSLWIRPILLRGVLLHLSIYNNGAGWCMPFLSFTSNGSLVAQIYNGSAVVSAIDPTFSISTSVWSHIVQTWSSTNGLRLYINNNLVKSNPVSTYTASGGSNFVTLANMLSNASTCLLGPGDSIPYQGDIDDFRAYSRELSSSDVCTLCSN</sequence>
<dbReference type="EMBL" id="CAJOAZ010006274">
    <property type="protein sequence ID" value="CAF4129055.1"/>
    <property type="molecule type" value="Genomic_DNA"/>
</dbReference>
<dbReference type="Gene3D" id="2.60.120.200">
    <property type="match status" value="2"/>
</dbReference>
<dbReference type="Proteomes" id="UP000663845">
    <property type="component" value="Unassembled WGS sequence"/>
</dbReference>